<proteinExistence type="predicted"/>
<name>A0A1H6AA66_9ACTN</name>
<dbReference type="RefSeq" id="WP_103938240.1">
    <property type="nucleotide sequence ID" value="NZ_FNVO01000005.1"/>
</dbReference>
<dbReference type="EMBL" id="FNVO01000005">
    <property type="protein sequence ID" value="SEG44636.1"/>
    <property type="molecule type" value="Genomic_DNA"/>
</dbReference>
<dbReference type="Proteomes" id="UP000236723">
    <property type="component" value="Unassembled WGS sequence"/>
</dbReference>
<accession>A0A1H6AA66</accession>
<dbReference type="OrthoDB" id="3483941at2"/>
<protein>
    <submittedName>
        <fullName evidence="2">Uncharacterized protein</fullName>
    </submittedName>
</protein>
<dbReference type="AlphaFoldDB" id="A0A1H6AA66"/>
<feature type="region of interest" description="Disordered" evidence="1">
    <location>
        <begin position="75"/>
        <end position="127"/>
    </location>
</feature>
<evidence type="ECO:0000313" key="3">
    <source>
        <dbReference type="Proteomes" id="UP000236723"/>
    </source>
</evidence>
<reference evidence="3" key="1">
    <citation type="submission" date="2016-10" db="EMBL/GenBank/DDBJ databases">
        <authorList>
            <person name="Varghese N."/>
            <person name="Submissions S."/>
        </authorList>
    </citation>
    <scope>NUCLEOTIDE SEQUENCE [LARGE SCALE GENOMIC DNA]</scope>
    <source>
        <strain evidence="3">DSM 43163</strain>
    </source>
</reference>
<feature type="compositionally biased region" description="Pro residues" evidence="1">
    <location>
        <begin position="82"/>
        <end position="97"/>
    </location>
</feature>
<sequence>MGKGKEGKGEERISPRARAREARRWLHRNYGLTDDEADAVITEAERRAPNPITHLVPYLAGMADRGDLADIVAAVQATTEPPDTPDPTEPGPAPDPAPASTEPACPRHPHGAAIDPNPPTGWGNCLICNTHRHRANRRERQGAEP</sequence>
<organism evidence="2 3">
    <name type="scientific">Thermomonospora echinospora</name>
    <dbReference type="NCBI Taxonomy" id="1992"/>
    <lineage>
        <taxon>Bacteria</taxon>
        <taxon>Bacillati</taxon>
        <taxon>Actinomycetota</taxon>
        <taxon>Actinomycetes</taxon>
        <taxon>Streptosporangiales</taxon>
        <taxon>Thermomonosporaceae</taxon>
        <taxon>Thermomonospora</taxon>
    </lineage>
</organism>
<evidence type="ECO:0000256" key="1">
    <source>
        <dbReference type="SAM" id="MobiDB-lite"/>
    </source>
</evidence>
<gene>
    <name evidence="2" type="ORF">SAMN04489712_105262</name>
</gene>
<keyword evidence="3" id="KW-1185">Reference proteome</keyword>
<evidence type="ECO:0000313" key="2">
    <source>
        <dbReference type="EMBL" id="SEG44636.1"/>
    </source>
</evidence>